<gene>
    <name evidence="2" type="ORF">FF38_11363</name>
</gene>
<evidence type="ECO:0000313" key="3">
    <source>
        <dbReference type="Proteomes" id="UP000037069"/>
    </source>
</evidence>
<protein>
    <submittedName>
        <fullName evidence="2">Uncharacterized protein</fullName>
    </submittedName>
</protein>
<accession>A0A0L0C3A4</accession>
<feature type="signal peptide" evidence="1">
    <location>
        <begin position="1"/>
        <end position="21"/>
    </location>
</feature>
<proteinExistence type="predicted"/>
<dbReference type="AlphaFoldDB" id="A0A0L0C3A4"/>
<reference evidence="2 3" key="1">
    <citation type="journal article" date="2015" name="Nat. Commun.">
        <title>Lucilia cuprina genome unlocks parasitic fly biology to underpin future interventions.</title>
        <authorList>
            <person name="Anstead C.A."/>
            <person name="Korhonen P.K."/>
            <person name="Young N.D."/>
            <person name="Hall R.S."/>
            <person name="Jex A.R."/>
            <person name="Murali S.C."/>
            <person name="Hughes D.S."/>
            <person name="Lee S.F."/>
            <person name="Perry T."/>
            <person name="Stroehlein A.J."/>
            <person name="Ansell B.R."/>
            <person name="Breugelmans B."/>
            <person name="Hofmann A."/>
            <person name="Qu J."/>
            <person name="Dugan S."/>
            <person name="Lee S.L."/>
            <person name="Chao H."/>
            <person name="Dinh H."/>
            <person name="Han Y."/>
            <person name="Doddapaneni H.V."/>
            <person name="Worley K.C."/>
            <person name="Muzny D.M."/>
            <person name="Ioannidis P."/>
            <person name="Waterhouse R.M."/>
            <person name="Zdobnov E.M."/>
            <person name="James P.J."/>
            <person name="Bagnall N.H."/>
            <person name="Kotze A.C."/>
            <person name="Gibbs R.A."/>
            <person name="Richards S."/>
            <person name="Batterham P."/>
            <person name="Gasser R.B."/>
        </authorList>
    </citation>
    <scope>NUCLEOTIDE SEQUENCE [LARGE SCALE GENOMIC DNA]</scope>
    <source>
        <strain evidence="2 3">LS</strain>
        <tissue evidence="2">Full body</tissue>
    </source>
</reference>
<name>A0A0L0C3A4_LUCCU</name>
<dbReference type="EMBL" id="JRES01000960">
    <property type="protein sequence ID" value="KNC26746.1"/>
    <property type="molecule type" value="Genomic_DNA"/>
</dbReference>
<organism evidence="2 3">
    <name type="scientific">Lucilia cuprina</name>
    <name type="common">Green bottle fly</name>
    <name type="synonym">Australian sheep blowfly</name>
    <dbReference type="NCBI Taxonomy" id="7375"/>
    <lineage>
        <taxon>Eukaryota</taxon>
        <taxon>Metazoa</taxon>
        <taxon>Ecdysozoa</taxon>
        <taxon>Arthropoda</taxon>
        <taxon>Hexapoda</taxon>
        <taxon>Insecta</taxon>
        <taxon>Pterygota</taxon>
        <taxon>Neoptera</taxon>
        <taxon>Endopterygota</taxon>
        <taxon>Diptera</taxon>
        <taxon>Brachycera</taxon>
        <taxon>Muscomorpha</taxon>
        <taxon>Oestroidea</taxon>
        <taxon>Calliphoridae</taxon>
        <taxon>Luciliinae</taxon>
        <taxon>Lucilia</taxon>
    </lineage>
</organism>
<keyword evidence="1" id="KW-0732">Signal</keyword>
<keyword evidence="3" id="KW-1185">Reference proteome</keyword>
<comment type="caution">
    <text evidence="2">The sequence shown here is derived from an EMBL/GenBank/DDBJ whole genome shotgun (WGS) entry which is preliminary data.</text>
</comment>
<evidence type="ECO:0000256" key="1">
    <source>
        <dbReference type="SAM" id="SignalP"/>
    </source>
</evidence>
<sequence>MTTFCKILLVILLTTVTLTSTAPLDFDSNNSIVFYTNSPLIRHLFKRDLTSLAENVLQENPNEFADKDYDMELAEVNVFRPVFRYRASYARRGG</sequence>
<dbReference type="Proteomes" id="UP000037069">
    <property type="component" value="Unassembled WGS sequence"/>
</dbReference>
<evidence type="ECO:0000313" key="2">
    <source>
        <dbReference type="EMBL" id="KNC26746.1"/>
    </source>
</evidence>
<feature type="chain" id="PRO_5005535483" evidence="1">
    <location>
        <begin position="22"/>
        <end position="94"/>
    </location>
</feature>